<dbReference type="Proteomes" id="UP000001070">
    <property type="component" value="Unassembled WGS sequence"/>
</dbReference>
<dbReference type="PANTHER" id="PTHR34072:SF58">
    <property type="entry name" value="DNA (CYTOSINE-5-)-METHYLTRANSFERASE"/>
    <property type="match status" value="1"/>
</dbReference>
<dbReference type="CDD" id="cd09274">
    <property type="entry name" value="RNase_HI_RT_Ty3"/>
    <property type="match status" value="1"/>
</dbReference>
<protein>
    <submittedName>
        <fullName evidence="8">GH11988</fullName>
    </submittedName>
</protein>
<keyword evidence="9" id="KW-1185">Reference proteome</keyword>
<accession>B4K3H1</accession>
<organism evidence="9">
    <name type="scientific">Drosophila grimshawi</name>
    <name type="common">Hawaiian fruit fly</name>
    <name type="synonym">Idiomyia grimshawi</name>
    <dbReference type="NCBI Taxonomy" id="7222"/>
    <lineage>
        <taxon>Eukaryota</taxon>
        <taxon>Metazoa</taxon>
        <taxon>Ecdysozoa</taxon>
        <taxon>Arthropoda</taxon>
        <taxon>Hexapoda</taxon>
        <taxon>Insecta</taxon>
        <taxon>Pterygota</taxon>
        <taxon>Neoptera</taxon>
        <taxon>Endopterygota</taxon>
        <taxon>Diptera</taxon>
        <taxon>Brachycera</taxon>
        <taxon>Muscomorpha</taxon>
        <taxon>Ephydroidea</taxon>
        <taxon>Drosophilidae</taxon>
        <taxon>Drosophila</taxon>
        <taxon>Hawaiian Drosophila</taxon>
    </lineage>
</organism>
<dbReference type="SMR" id="B4K3H1"/>
<dbReference type="eggNOG" id="KOG0017">
    <property type="taxonomic scope" value="Eukaryota"/>
</dbReference>
<evidence type="ECO:0000256" key="3">
    <source>
        <dbReference type="ARBA" id="ARBA00022722"/>
    </source>
</evidence>
<dbReference type="AlphaFoldDB" id="B4K3H1"/>
<evidence type="ECO:0000256" key="6">
    <source>
        <dbReference type="ARBA" id="ARBA00022918"/>
    </source>
</evidence>
<evidence type="ECO:0000256" key="5">
    <source>
        <dbReference type="ARBA" id="ARBA00022801"/>
    </source>
</evidence>
<dbReference type="Pfam" id="PF17917">
    <property type="entry name" value="RT_RNaseH"/>
    <property type="match status" value="1"/>
</dbReference>
<dbReference type="InParanoid" id="B4K3H1"/>
<keyword evidence="6" id="KW-0695">RNA-directed DNA polymerase</keyword>
<keyword evidence="4" id="KW-0255">Endonuclease</keyword>
<evidence type="ECO:0000256" key="1">
    <source>
        <dbReference type="ARBA" id="ARBA00022679"/>
    </source>
</evidence>
<evidence type="ECO:0000313" key="9">
    <source>
        <dbReference type="Proteomes" id="UP000001070"/>
    </source>
</evidence>
<dbReference type="FunFam" id="3.10.20.370:FF:000001">
    <property type="entry name" value="Retrovirus-related Pol polyprotein from transposon 17.6-like protein"/>
    <property type="match status" value="1"/>
</dbReference>
<evidence type="ECO:0000259" key="7">
    <source>
        <dbReference type="Pfam" id="PF17917"/>
    </source>
</evidence>
<keyword evidence="1" id="KW-0808">Transferase</keyword>
<dbReference type="OrthoDB" id="4369127at2759"/>
<evidence type="ECO:0000313" key="8">
    <source>
        <dbReference type="EMBL" id="EDW04651.1"/>
    </source>
</evidence>
<dbReference type="EMBL" id="CH922500">
    <property type="protein sequence ID" value="EDW04651.1"/>
    <property type="molecule type" value="Genomic_DNA"/>
</dbReference>
<dbReference type="Gene3D" id="3.10.20.370">
    <property type="match status" value="1"/>
</dbReference>
<dbReference type="PANTHER" id="PTHR34072">
    <property type="entry name" value="ENZYMATIC POLYPROTEIN-RELATED"/>
    <property type="match status" value="1"/>
</dbReference>
<feature type="domain" description="Reverse transcriptase RNase H-like" evidence="7">
    <location>
        <begin position="26"/>
        <end position="130"/>
    </location>
</feature>
<dbReference type="OMA" id="EHWIERI"/>
<evidence type="ECO:0000256" key="4">
    <source>
        <dbReference type="ARBA" id="ARBA00022759"/>
    </source>
</evidence>
<gene>
    <name evidence="8" type="primary">Dgri\GH11988</name>
    <name evidence="8" type="ORF">Dgri_GH11988</name>
</gene>
<dbReference type="InterPro" id="IPR041373">
    <property type="entry name" value="RT_RNaseH"/>
</dbReference>
<dbReference type="PhylomeDB" id="B4K3H1"/>
<reference evidence="8 9" key="1">
    <citation type="journal article" date="2007" name="Nature">
        <title>Evolution of genes and genomes on the Drosophila phylogeny.</title>
        <authorList>
            <consortium name="Drosophila 12 Genomes Consortium"/>
            <person name="Clark A.G."/>
            <person name="Eisen M.B."/>
            <person name="Smith D.R."/>
            <person name="Bergman C.M."/>
            <person name="Oliver B."/>
            <person name="Markow T.A."/>
            <person name="Kaufman T.C."/>
            <person name="Kellis M."/>
            <person name="Gelbart W."/>
            <person name="Iyer V.N."/>
            <person name="Pollard D.A."/>
            <person name="Sackton T.B."/>
            <person name="Larracuente A.M."/>
            <person name="Singh N.D."/>
            <person name="Abad J.P."/>
            <person name="Abt D.N."/>
            <person name="Adryan B."/>
            <person name="Aguade M."/>
            <person name="Akashi H."/>
            <person name="Anderson W.W."/>
            <person name="Aquadro C.F."/>
            <person name="Ardell D.H."/>
            <person name="Arguello R."/>
            <person name="Artieri C.G."/>
            <person name="Barbash D.A."/>
            <person name="Barker D."/>
            <person name="Barsanti P."/>
            <person name="Batterham P."/>
            <person name="Batzoglou S."/>
            <person name="Begun D."/>
            <person name="Bhutkar A."/>
            <person name="Blanco E."/>
            <person name="Bosak S.A."/>
            <person name="Bradley R.K."/>
            <person name="Brand A.D."/>
            <person name="Brent M.R."/>
            <person name="Brooks A.N."/>
            <person name="Brown R.H."/>
            <person name="Butlin R.K."/>
            <person name="Caggese C."/>
            <person name="Calvi B.R."/>
            <person name="Bernardo de Carvalho A."/>
            <person name="Caspi A."/>
            <person name="Castrezana S."/>
            <person name="Celniker S.E."/>
            <person name="Chang J.L."/>
            <person name="Chapple C."/>
            <person name="Chatterji S."/>
            <person name="Chinwalla A."/>
            <person name="Civetta A."/>
            <person name="Clifton S.W."/>
            <person name="Comeron J.M."/>
            <person name="Costello J.C."/>
            <person name="Coyne J.A."/>
            <person name="Daub J."/>
            <person name="David R.G."/>
            <person name="Delcher A.L."/>
            <person name="Delehaunty K."/>
            <person name="Do C.B."/>
            <person name="Ebling H."/>
            <person name="Edwards K."/>
            <person name="Eickbush T."/>
            <person name="Evans J.D."/>
            <person name="Filipski A."/>
            <person name="Findeiss S."/>
            <person name="Freyhult E."/>
            <person name="Fulton L."/>
            <person name="Fulton R."/>
            <person name="Garcia A.C."/>
            <person name="Gardiner A."/>
            <person name="Garfield D.A."/>
            <person name="Garvin B.E."/>
            <person name="Gibson G."/>
            <person name="Gilbert D."/>
            <person name="Gnerre S."/>
            <person name="Godfrey J."/>
            <person name="Good R."/>
            <person name="Gotea V."/>
            <person name="Gravely B."/>
            <person name="Greenberg A.J."/>
            <person name="Griffiths-Jones S."/>
            <person name="Gross S."/>
            <person name="Guigo R."/>
            <person name="Gustafson E.A."/>
            <person name="Haerty W."/>
            <person name="Hahn M.W."/>
            <person name="Halligan D.L."/>
            <person name="Halpern A.L."/>
            <person name="Halter G.M."/>
            <person name="Han M.V."/>
            <person name="Heger A."/>
            <person name="Hillier L."/>
            <person name="Hinrichs A.S."/>
            <person name="Holmes I."/>
            <person name="Hoskins R.A."/>
            <person name="Hubisz M.J."/>
            <person name="Hultmark D."/>
            <person name="Huntley M.A."/>
            <person name="Jaffe D.B."/>
            <person name="Jagadeeshan S."/>
            <person name="Jeck W.R."/>
            <person name="Johnson J."/>
            <person name="Jones C.D."/>
            <person name="Jordan W.C."/>
            <person name="Karpen G.H."/>
            <person name="Kataoka E."/>
            <person name="Keightley P.D."/>
            <person name="Kheradpour P."/>
            <person name="Kirkness E.F."/>
            <person name="Koerich L.B."/>
            <person name="Kristiansen K."/>
            <person name="Kudrna D."/>
            <person name="Kulathinal R.J."/>
            <person name="Kumar S."/>
            <person name="Kwok R."/>
            <person name="Lander E."/>
            <person name="Langley C.H."/>
            <person name="Lapoint R."/>
            <person name="Lazzaro B.P."/>
            <person name="Lee S.J."/>
            <person name="Levesque L."/>
            <person name="Li R."/>
            <person name="Lin C.F."/>
            <person name="Lin M.F."/>
            <person name="Lindblad-Toh K."/>
            <person name="Llopart A."/>
            <person name="Long M."/>
            <person name="Low L."/>
            <person name="Lozovsky E."/>
            <person name="Lu J."/>
            <person name="Luo M."/>
            <person name="Machado C.A."/>
            <person name="Makalowski W."/>
            <person name="Marzo M."/>
            <person name="Matsuda M."/>
            <person name="Matzkin L."/>
            <person name="McAllister B."/>
            <person name="McBride C.S."/>
            <person name="McKernan B."/>
            <person name="McKernan K."/>
            <person name="Mendez-Lago M."/>
            <person name="Minx P."/>
            <person name="Mollenhauer M.U."/>
            <person name="Montooth K."/>
            <person name="Mount S.M."/>
            <person name="Mu X."/>
            <person name="Myers E."/>
            <person name="Negre B."/>
            <person name="Newfeld S."/>
            <person name="Nielsen R."/>
            <person name="Noor M.A."/>
            <person name="O'Grady P."/>
            <person name="Pachter L."/>
            <person name="Papaceit M."/>
            <person name="Parisi M.J."/>
            <person name="Parisi M."/>
            <person name="Parts L."/>
            <person name="Pedersen J.S."/>
            <person name="Pesole G."/>
            <person name="Phillippy A.M."/>
            <person name="Ponting C.P."/>
            <person name="Pop M."/>
            <person name="Porcelli D."/>
            <person name="Powell J.R."/>
            <person name="Prohaska S."/>
            <person name="Pruitt K."/>
            <person name="Puig M."/>
            <person name="Quesneville H."/>
            <person name="Ram K.R."/>
            <person name="Rand D."/>
            <person name="Rasmussen M.D."/>
            <person name="Reed L.K."/>
            <person name="Reenan R."/>
            <person name="Reily A."/>
            <person name="Remington K.A."/>
            <person name="Rieger T.T."/>
            <person name="Ritchie M.G."/>
            <person name="Robin C."/>
            <person name="Rogers Y.H."/>
            <person name="Rohde C."/>
            <person name="Rozas J."/>
            <person name="Rubenfield M.J."/>
            <person name="Ruiz A."/>
            <person name="Russo S."/>
            <person name="Salzberg S.L."/>
            <person name="Sanchez-Gracia A."/>
            <person name="Saranga D.J."/>
            <person name="Sato H."/>
            <person name="Schaeffer S.W."/>
            <person name="Schatz M.C."/>
            <person name="Schlenke T."/>
            <person name="Schwartz R."/>
            <person name="Segarra C."/>
            <person name="Singh R.S."/>
            <person name="Sirot L."/>
            <person name="Sirota M."/>
            <person name="Sisneros N.B."/>
            <person name="Smith C.D."/>
            <person name="Smith T.F."/>
            <person name="Spieth J."/>
            <person name="Stage D.E."/>
            <person name="Stark A."/>
            <person name="Stephan W."/>
            <person name="Strausberg R.L."/>
            <person name="Strempel S."/>
            <person name="Sturgill D."/>
            <person name="Sutton G."/>
            <person name="Sutton G.G."/>
            <person name="Tao W."/>
            <person name="Teichmann S."/>
            <person name="Tobari Y.N."/>
            <person name="Tomimura Y."/>
            <person name="Tsolas J.M."/>
            <person name="Valente V.L."/>
            <person name="Venter E."/>
            <person name="Venter J.C."/>
            <person name="Vicario S."/>
            <person name="Vieira F.G."/>
            <person name="Vilella A.J."/>
            <person name="Villasante A."/>
            <person name="Walenz B."/>
            <person name="Wang J."/>
            <person name="Wasserman M."/>
            <person name="Watts T."/>
            <person name="Wilson D."/>
            <person name="Wilson R.K."/>
            <person name="Wing R.A."/>
            <person name="Wolfner M.F."/>
            <person name="Wong A."/>
            <person name="Wong G.K."/>
            <person name="Wu C.I."/>
            <person name="Wu G."/>
            <person name="Yamamoto D."/>
            <person name="Yang H.P."/>
            <person name="Yang S.P."/>
            <person name="Yorke J.A."/>
            <person name="Yoshida K."/>
            <person name="Zdobnov E."/>
            <person name="Zhang P."/>
            <person name="Zhang Y."/>
            <person name="Zimin A.V."/>
            <person name="Baldwin J."/>
            <person name="Abdouelleil A."/>
            <person name="Abdulkadir J."/>
            <person name="Abebe A."/>
            <person name="Abera B."/>
            <person name="Abreu J."/>
            <person name="Acer S.C."/>
            <person name="Aftuck L."/>
            <person name="Alexander A."/>
            <person name="An P."/>
            <person name="Anderson E."/>
            <person name="Anderson S."/>
            <person name="Arachi H."/>
            <person name="Azer M."/>
            <person name="Bachantsang P."/>
            <person name="Barry A."/>
            <person name="Bayul T."/>
            <person name="Berlin A."/>
            <person name="Bessette D."/>
            <person name="Bloom T."/>
            <person name="Blye J."/>
            <person name="Boguslavskiy L."/>
            <person name="Bonnet C."/>
            <person name="Boukhgalter B."/>
            <person name="Bourzgui I."/>
            <person name="Brown A."/>
            <person name="Cahill P."/>
            <person name="Channer S."/>
            <person name="Cheshatsang Y."/>
            <person name="Chuda L."/>
            <person name="Citroen M."/>
            <person name="Collymore A."/>
            <person name="Cooke P."/>
            <person name="Costello M."/>
            <person name="D'Aco K."/>
            <person name="Daza R."/>
            <person name="De Haan G."/>
            <person name="DeGray S."/>
            <person name="DeMaso C."/>
            <person name="Dhargay N."/>
            <person name="Dooley K."/>
            <person name="Dooley E."/>
            <person name="Doricent M."/>
            <person name="Dorje P."/>
            <person name="Dorjee K."/>
            <person name="Dupes A."/>
            <person name="Elong R."/>
            <person name="Falk J."/>
            <person name="Farina A."/>
            <person name="Faro S."/>
            <person name="Ferguson D."/>
            <person name="Fisher S."/>
            <person name="Foley C.D."/>
            <person name="Franke A."/>
            <person name="Friedrich D."/>
            <person name="Gadbois L."/>
            <person name="Gearin G."/>
            <person name="Gearin C.R."/>
            <person name="Giannoukos G."/>
            <person name="Goode T."/>
            <person name="Graham J."/>
            <person name="Grandbois E."/>
            <person name="Grewal S."/>
            <person name="Gyaltsen K."/>
            <person name="Hafez N."/>
            <person name="Hagos B."/>
            <person name="Hall J."/>
            <person name="Henson C."/>
            <person name="Hollinger A."/>
            <person name="Honan T."/>
            <person name="Huard M.D."/>
            <person name="Hughes L."/>
            <person name="Hurhula B."/>
            <person name="Husby M.E."/>
            <person name="Kamat A."/>
            <person name="Kanga B."/>
            <person name="Kashin S."/>
            <person name="Khazanovich D."/>
            <person name="Kisner P."/>
            <person name="Lance K."/>
            <person name="Lara M."/>
            <person name="Lee W."/>
            <person name="Lennon N."/>
            <person name="Letendre F."/>
            <person name="LeVine R."/>
            <person name="Lipovsky A."/>
            <person name="Liu X."/>
            <person name="Liu J."/>
            <person name="Liu S."/>
            <person name="Lokyitsang T."/>
            <person name="Lokyitsang Y."/>
            <person name="Lubonja R."/>
            <person name="Lui A."/>
            <person name="MacDonald P."/>
            <person name="Magnisalis V."/>
            <person name="Maru K."/>
            <person name="Matthews C."/>
            <person name="McCusker W."/>
            <person name="McDonough S."/>
            <person name="Mehta T."/>
            <person name="Meldrim J."/>
            <person name="Meneus L."/>
            <person name="Mihai O."/>
            <person name="Mihalev A."/>
            <person name="Mihova T."/>
            <person name="Mittelman R."/>
            <person name="Mlenga V."/>
            <person name="Montmayeur A."/>
            <person name="Mulrain L."/>
            <person name="Navidi A."/>
            <person name="Naylor J."/>
            <person name="Negash T."/>
            <person name="Nguyen T."/>
            <person name="Nguyen N."/>
            <person name="Nicol R."/>
            <person name="Norbu C."/>
            <person name="Norbu N."/>
            <person name="Novod N."/>
            <person name="O'Neill B."/>
            <person name="Osman S."/>
            <person name="Markiewicz E."/>
            <person name="Oyono O.L."/>
            <person name="Patti C."/>
            <person name="Phunkhang P."/>
            <person name="Pierre F."/>
            <person name="Priest M."/>
            <person name="Raghuraman S."/>
            <person name="Rege F."/>
            <person name="Reyes R."/>
            <person name="Rise C."/>
            <person name="Rogov P."/>
            <person name="Ross K."/>
            <person name="Ryan E."/>
            <person name="Settipalli S."/>
            <person name="Shea T."/>
            <person name="Sherpa N."/>
            <person name="Shi L."/>
            <person name="Shih D."/>
            <person name="Sparrow T."/>
            <person name="Spaulding J."/>
            <person name="Stalker J."/>
            <person name="Stange-Thomann N."/>
            <person name="Stavropoulos S."/>
            <person name="Stone C."/>
            <person name="Strader C."/>
            <person name="Tesfaye S."/>
            <person name="Thomson T."/>
            <person name="Thoulutsang Y."/>
            <person name="Thoulutsang D."/>
            <person name="Topham K."/>
            <person name="Topping I."/>
            <person name="Tsamla T."/>
            <person name="Vassiliev H."/>
            <person name="Vo A."/>
            <person name="Wangchuk T."/>
            <person name="Wangdi T."/>
            <person name="Weiand M."/>
            <person name="Wilkinson J."/>
            <person name="Wilson A."/>
            <person name="Yadav S."/>
            <person name="Young G."/>
            <person name="Yu Q."/>
            <person name="Zembek L."/>
            <person name="Zhong D."/>
            <person name="Zimmer A."/>
            <person name="Zwirko Z."/>
            <person name="Jaffe D.B."/>
            <person name="Alvarez P."/>
            <person name="Brockman W."/>
            <person name="Butler J."/>
            <person name="Chin C."/>
            <person name="Gnerre S."/>
            <person name="Grabherr M."/>
            <person name="Kleber M."/>
            <person name="Mauceli E."/>
            <person name="MacCallum I."/>
        </authorList>
    </citation>
    <scope>NUCLEOTIDE SEQUENCE [LARGE SCALE GENOMIC DNA]</scope>
    <source>
        <strain evidence="9">Tucson 15287-2541.00</strain>
    </source>
</reference>
<keyword evidence="5" id="KW-0378">Hydrolase</keyword>
<dbReference type="GO" id="GO:0003964">
    <property type="term" value="F:RNA-directed DNA polymerase activity"/>
    <property type="evidence" value="ECO:0007669"/>
    <property type="project" value="UniProtKB-KW"/>
</dbReference>
<dbReference type="GO" id="GO:0004519">
    <property type="term" value="F:endonuclease activity"/>
    <property type="evidence" value="ECO:0007669"/>
    <property type="project" value="UniProtKB-KW"/>
</dbReference>
<keyword evidence="2" id="KW-0548">Nucleotidyltransferase</keyword>
<dbReference type="SUPFAM" id="SSF56672">
    <property type="entry name" value="DNA/RNA polymerases"/>
    <property type="match status" value="1"/>
</dbReference>
<dbReference type="STRING" id="7222.B4K3H1"/>
<proteinExistence type="predicted"/>
<dbReference type="HOGENOM" id="CLU_000384_23_1_1"/>
<sequence length="187" mass="21343">MTENALEAFTKLKKALTSAPLLIHLDFKKPFFIQCDASHIGIGAVLFQLDEENAEHLIAFFSAKLRGAQLNYSVPEKECMAAVRAVEKFRAYVELMPFTIITDHASLQWLMSFKALDGRLARWSLTLQAYDFHIEPRKGGDNVVADMLSRPFDAEEADCFQFETTAFEEQTYLDRIKLVQQNEEKVS</sequence>
<name>B4K3H1_DROGR</name>
<dbReference type="InterPro" id="IPR043502">
    <property type="entry name" value="DNA/RNA_pol_sf"/>
</dbReference>
<dbReference type="GO" id="GO:0016787">
    <property type="term" value="F:hydrolase activity"/>
    <property type="evidence" value="ECO:0007669"/>
    <property type="project" value="UniProtKB-KW"/>
</dbReference>
<evidence type="ECO:0000256" key="2">
    <source>
        <dbReference type="ARBA" id="ARBA00022695"/>
    </source>
</evidence>
<keyword evidence="3" id="KW-0540">Nuclease</keyword>